<evidence type="ECO:0000259" key="3">
    <source>
        <dbReference type="Pfam" id="PF03061"/>
    </source>
</evidence>
<dbReference type="InterPro" id="IPR006683">
    <property type="entry name" value="Thioestr_dom"/>
</dbReference>
<evidence type="ECO:0000256" key="2">
    <source>
        <dbReference type="SAM" id="MobiDB-lite"/>
    </source>
</evidence>
<reference evidence="4" key="1">
    <citation type="submission" date="2022-01" db="EMBL/GenBank/DDBJ databases">
        <title>Nocardioidaceae gen. sp. A5X3R13.</title>
        <authorList>
            <person name="Lopez Marin M.A."/>
            <person name="Uhlik O."/>
        </authorList>
    </citation>
    <scope>NUCLEOTIDE SEQUENCE</scope>
    <source>
        <strain evidence="4">A5X3R13</strain>
    </source>
</reference>
<evidence type="ECO:0000313" key="4">
    <source>
        <dbReference type="EMBL" id="UYM04639.1"/>
    </source>
</evidence>
<dbReference type="KEGG" id="sgrg:L0C25_19205"/>
<dbReference type="EMBL" id="CP094970">
    <property type="protein sequence ID" value="UYM04639.1"/>
    <property type="molecule type" value="Genomic_DNA"/>
</dbReference>
<dbReference type="NCBIfam" id="TIGR00369">
    <property type="entry name" value="unchar_dom_1"/>
    <property type="match status" value="1"/>
</dbReference>
<protein>
    <submittedName>
        <fullName evidence="4">PaaI family thioesterase</fullName>
    </submittedName>
</protein>
<organism evidence="4 5">
    <name type="scientific">Solicola gregarius</name>
    <dbReference type="NCBI Taxonomy" id="2908642"/>
    <lineage>
        <taxon>Bacteria</taxon>
        <taxon>Bacillati</taxon>
        <taxon>Actinomycetota</taxon>
        <taxon>Actinomycetes</taxon>
        <taxon>Propionibacteriales</taxon>
        <taxon>Nocardioidaceae</taxon>
        <taxon>Solicola</taxon>
    </lineage>
</organism>
<dbReference type="AlphaFoldDB" id="A0AA46TGY3"/>
<evidence type="ECO:0000313" key="5">
    <source>
        <dbReference type="Proteomes" id="UP001164390"/>
    </source>
</evidence>
<sequence>MSGVRGEGTVDASAVERARRATDEAEPEFGKFFLARFLDLDISYDDERQSCTVRLPYASHLCNPQGSVHGGVITTAMDISMGHLCHRYLSTAVTIEMQLRFFRPLTGDGTCVGELLRPGRRIVHLESRLYDDDNRLTAVATGSWHRLDAAPAVN</sequence>
<keyword evidence="5" id="KW-1185">Reference proteome</keyword>
<dbReference type="SUPFAM" id="SSF54637">
    <property type="entry name" value="Thioesterase/thiol ester dehydrase-isomerase"/>
    <property type="match status" value="1"/>
</dbReference>
<proteinExistence type="predicted"/>
<feature type="domain" description="Thioesterase" evidence="3">
    <location>
        <begin position="65"/>
        <end position="137"/>
    </location>
</feature>
<dbReference type="Pfam" id="PF03061">
    <property type="entry name" value="4HBT"/>
    <property type="match status" value="1"/>
</dbReference>
<dbReference type="GO" id="GO:0016289">
    <property type="term" value="F:acyl-CoA hydrolase activity"/>
    <property type="evidence" value="ECO:0007669"/>
    <property type="project" value="UniProtKB-ARBA"/>
</dbReference>
<name>A0AA46TGY3_9ACTN</name>
<accession>A0AA46TGY3</accession>
<dbReference type="InterPro" id="IPR003736">
    <property type="entry name" value="PAAI_dom"/>
</dbReference>
<dbReference type="RefSeq" id="WP_271633397.1">
    <property type="nucleotide sequence ID" value="NZ_CP094970.1"/>
</dbReference>
<dbReference type="Proteomes" id="UP001164390">
    <property type="component" value="Chromosome"/>
</dbReference>
<dbReference type="CDD" id="cd03443">
    <property type="entry name" value="PaaI_thioesterase"/>
    <property type="match status" value="1"/>
</dbReference>
<dbReference type="Gene3D" id="3.10.129.10">
    <property type="entry name" value="Hotdog Thioesterase"/>
    <property type="match status" value="1"/>
</dbReference>
<feature type="region of interest" description="Disordered" evidence="2">
    <location>
        <begin position="1"/>
        <end position="20"/>
    </location>
</feature>
<gene>
    <name evidence="4" type="ORF">L0C25_19205</name>
</gene>
<keyword evidence="1" id="KW-0378">Hydrolase</keyword>
<evidence type="ECO:0000256" key="1">
    <source>
        <dbReference type="ARBA" id="ARBA00022801"/>
    </source>
</evidence>
<dbReference type="InterPro" id="IPR029069">
    <property type="entry name" value="HotDog_dom_sf"/>
</dbReference>